<dbReference type="SUPFAM" id="SSF54506">
    <property type="entry name" value="Diaminopimelate epimerase-like"/>
    <property type="match status" value="2"/>
</dbReference>
<organism evidence="3 4">
    <name type="scientific">Duganella phyllosphaerae</name>
    <dbReference type="NCBI Taxonomy" id="762836"/>
    <lineage>
        <taxon>Bacteria</taxon>
        <taxon>Pseudomonadati</taxon>
        <taxon>Pseudomonadota</taxon>
        <taxon>Betaproteobacteria</taxon>
        <taxon>Burkholderiales</taxon>
        <taxon>Oxalobacteraceae</taxon>
        <taxon>Telluria group</taxon>
        <taxon>Duganella</taxon>
    </lineage>
</organism>
<dbReference type="PANTHER" id="PTHR43709">
    <property type="entry name" value="ACONITATE ISOMERASE-RELATED"/>
    <property type="match status" value="1"/>
</dbReference>
<dbReference type="PANTHER" id="PTHR43709:SF2">
    <property type="entry name" value="DUF453 DOMAIN PROTEIN (AFU_ORTHOLOGUE AFUA_6G00360)"/>
    <property type="match status" value="1"/>
</dbReference>
<dbReference type="Proteomes" id="UP000175989">
    <property type="component" value="Unassembled WGS sequence"/>
</dbReference>
<dbReference type="EC" id="5.3.2.8" evidence="3"/>
<accession>A0A1E7W6F7</accession>
<reference evidence="4" key="1">
    <citation type="journal article" date="2016" name="Front. Microbiol.">
        <title>Molecular Keys to the Janthinobacterium and Duganella spp. Interaction with the Plant Pathogen Fusarium graminearum.</title>
        <authorList>
            <person name="Haack F.S."/>
            <person name="Poehlein A."/>
            <person name="Kroger C."/>
            <person name="Voigt C.A."/>
            <person name="Piepenbring M."/>
            <person name="Bode H.B."/>
            <person name="Daniel R."/>
            <person name="Schafer W."/>
            <person name="Streit W.R."/>
        </authorList>
    </citation>
    <scope>NUCLEOTIDE SEQUENCE [LARGE SCALE GENOMIC DNA]</scope>
    <source>
        <strain evidence="4">T54</strain>
    </source>
</reference>
<dbReference type="GO" id="GO:0016853">
    <property type="term" value="F:isomerase activity"/>
    <property type="evidence" value="ECO:0007669"/>
    <property type="project" value="UniProtKB-KW"/>
</dbReference>
<dbReference type="EMBL" id="LROM01000152">
    <property type="protein sequence ID" value="OEZ91566.1"/>
    <property type="molecule type" value="Genomic_DNA"/>
</dbReference>
<proteinExistence type="inferred from homology"/>
<protein>
    <submittedName>
        <fullName evidence="3">4-oxalomesaconate tautomerase</fullName>
        <ecNumber evidence="3">5.3.2.8</ecNumber>
    </submittedName>
</protein>
<gene>
    <name evidence="3" type="primary">galD</name>
    <name evidence="3" type="ORF">DUPY_51790</name>
</gene>
<sequence>MTELFAPRLRHGVLEFPVHHMRGGTSTGLVLWDRWAPADVALREELLRHLMGVPLAGQNDRNKQITGLGRGGPTSNKVFFADIERSSDGDGDVLVSTLAQLAHNHGAIDWSVNCGNMSAALQLWALDSGMVSSAADLQIRNTNTGVTTVSRMQTRPDGSFVAAEIPGVDGAWPAVDLFMQSPVGAKTGRLLPTGSAVDVIDGYSVSCVDVAVPMVICDAAELGKTARESIAELDADPIFKQTLKRLWVTAGLRMGLQRRDGSPMTEDDLARSETIPKICIVGQPQASGNIAVRYFTPQMGHASMAVSGGCCLAAACLVPGSVAQRVARGLPVLGGEFGDVEVGIENPAGILDATVVARMTGGLPEIRSAAYRRSAQVLLRGHAPLYRASRALMAGIMERVAR</sequence>
<dbReference type="AlphaFoldDB" id="A0A1E7W6F7"/>
<evidence type="ECO:0000256" key="2">
    <source>
        <dbReference type="ARBA" id="ARBA00023235"/>
    </source>
</evidence>
<comment type="caution">
    <text evidence="3">The sequence shown here is derived from an EMBL/GenBank/DDBJ whole genome shotgun (WGS) entry which is preliminary data.</text>
</comment>
<dbReference type="RefSeq" id="WP_070252030.1">
    <property type="nucleotide sequence ID" value="NZ_LROM01000152.1"/>
</dbReference>
<evidence type="ECO:0000256" key="1">
    <source>
        <dbReference type="ARBA" id="ARBA00007673"/>
    </source>
</evidence>
<evidence type="ECO:0000313" key="4">
    <source>
        <dbReference type="Proteomes" id="UP000175989"/>
    </source>
</evidence>
<keyword evidence="4" id="KW-1185">Reference proteome</keyword>
<evidence type="ECO:0000313" key="3">
    <source>
        <dbReference type="EMBL" id="OEZ91566.1"/>
    </source>
</evidence>
<keyword evidence="2 3" id="KW-0413">Isomerase</keyword>
<dbReference type="OrthoDB" id="9779763at2"/>
<comment type="similarity">
    <text evidence="1">Belongs to the PrpF family.</text>
</comment>
<name>A0A1E7W6F7_9BURK</name>
<dbReference type="InterPro" id="IPR007400">
    <property type="entry name" value="PrpF-like"/>
</dbReference>
<dbReference type="Pfam" id="PF04303">
    <property type="entry name" value="PrpF"/>
    <property type="match status" value="1"/>
</dbReference>
<dbReference type="PATRIC" id="fig|762836.4.peg.5322"/>
<dbReference type="Gene3D" id="3.10.310.10">
    <property type="entry name" value="Diaminopimelate Epimerase, Chain A, domain 1"/>
    <property type="match status" value="2"/>
</dbReference>